<evidence type="ECO:0000256" key="3">
    <source>
        <dbReference type="ARBA" id="ARBA00022989"/>
    </source>
</evidence>
<dbReference type="InterPro" id="IPR049326">
    <property type="entry name" value="Rhodopsin_dom_fungi"/>
</dbReference>
<comment type="subcellular location">
    <subcellularLocation>
        <location evidence="1">Membrane</location>
        <topology evidence="1">Multi-pass membrane protein</topology>
    </subcellularLocation>
</comment>
<dbReference type="PANTHER" id="PTHR33048:SF47">
    <property type="entry name" value="INTEGRAL MEMBRANE PROTEIN-RELATED"/>
    <property type="match status" value="1"/>
</dbReference>
<comment type="similarity">
    <text evidence="5">Belongs to the SAT4 family.</text>
</comment>
<dbReference type="PANTHER" id="PTHR33048">
    <property type="entry name" value="PTH11-LIKE INTEGRAL MEMBRANE PROTEIN (AFU_ORTHOLOGUE AFUA_5G11245)"/>
    <property type="match status" value="1"/>
</dbReference>
<keyword evidence="4 6" id="KW-0472">Membrane</keyword>
<feature type="transmembrane region" description="Helical" evidence="6">
    <location>
        <begin position="146"/>
        <end position="163"/>
    </location>
</feature>
<evidence type="ECO:0000259" key="7">
    <source>
        <dbReference type="Pfam" id="PF20684"/>
    </source>
</evidence>
<sequence length="444" mass="49623">MALNYSIPDSLVGVLFVPDMLANLETVSLDVVSVCNASVQAMRINETIINLARLFELTNGTADIHAIADNLGASTERVEILQNAFGGNETFMQSVLWFSRAVKTSTDWPVEGGLLAMIIIFLVVSYITTGLRLWSRWRFHDQGIKPVDYCIVAALLVATVISGDFGNNVALLTNEGTGSIWLMTFKTLTLTQVHAEIEIVVYHLAIFLIKMSLLLFYCEMTHPKSVQRMFVYFVIFVSFATNTAGFFFQLFKCTPVDYWNNWLDYTCLPYRGKFVFGVGISNIITDIFIWFIPIPTIFALKISNKTRLLSLAVIFSSSVAVVFSVLRVKAIWLGHASAVETGNLADFSTSTYTQIEMHTMIWAYNVPAIRSIWLWHKNMSTTRKAAQISDGSRPNPFGSRGTQDIKVNTIDSTVRSGTFMRSRGDSSDMPLDEFRTFASPNSAV</sequence>
<dbReference type="EMBL" id="CAUWAG010000006">
    <property type="protein sequence ID" value="CAJ2503640.1"/>
    <property type="molecule type" value="Genomic_DNA"/>
</dbReference>
<feature type="domain" description="Rhodopsin" evidence="7">
    <location>
        <begin position="131"/>
        <end position="372"/>
    </location>
</feature>
<proteinExistence type="inferred from homology"/>
<keyword evidence="2 6" id="KW-0812">Transmembrane</keyword>
<feature type="transmembrane region" description="Helical" evidence="6">
    <location>
        <begin position="199"/>
        <end position="218"/>
    </location>
</feature>
<evidence type="ECO:0000256" key="5">
    <source>
        <dbReference type="ARBA" id="ARBA00038359"/>
    </source>
</evidence>
<feature type="transmembrane region" description="Helical" evidence="6">
    <location>
        <begin position="114"/>
        <end position="134"/>
    </location>
</feature>
<evidence type="ECO:0000256" key="6">
    <source>
        <dbReference type="SAM" id="Phobius"/>
    </source>
</evidence>
<evidence type="ECO:0000256" key="4">
    <source>
        <dbReference type="ARBA" id="ARBA00023136"/>
    </source>
</evidence>
<feature type="transmembrane region" description="Helical" evidence="6">
    <location>
        <begin position="230"/>
        <end position="251"/>
    </location>
</feature>
<keyword evidence="3 6" id="KW-1133">Transmembrane helix</keyword>
<evidence type="ECO:0000313" key="9">
    <source>
        <dbReference type="Proteomes" id="UP001295740"/>
    </source>
</evidence>
<name>A0AAI8VFK1_9PEZI</name>
<evidence type="ECO:0000313" key="8">
    <source>
        <dbReference type="EMBL" id="CAJ2503640.1"/>
    </source>
</evidence>
<dbReference type="Pfam" id="PF20684">
    <property type="entry name" value="Fung_rhodopsin"/>
    <property type="match status" value="1"/>
</dbReference>
<accession>A0AAI8VFK1</accession>
<evidence type="ECO:0000256" key="1">
    <source>
        <dbReference type="ARBA" id="ARBA00004141"/>
    </source>
</evidence>
<dbReference type="Proteomes" id="UP001295740">
    <property type="component" value="Unassembled WGS sequence"/>
</dbReference>
<feature type="transmembrane region" description="Helical" evidence="6">
    <location>
        <begin position="274"/>
        <end position="296"/>
    </location>
</feature>
<organism evidence="8 9">
    <name type="scientific">Anthostomella pinea</name>
    <dbReference type="NCBI Taxonomy" id="933095"/>
    <lineage>
        <taxon>Eukaryota</taxon>
        <taxon>Fungi</taxon>
        <taxon>Dikarya</taxon>
        <taxon>Ascomycota</taxon>
        <taxon>Pezizomycotina</taxon>
        <taxon>Sordariomycetes</taxon>
        <taxon>Xylariomycetidae</taxon>
        <taxon>Xylariales</taxon>
        <taxon>Xylariaceae</taxon>
        <taxon>Anthostomella</taxon>
    </lineage>
</organism>
<feature type="transmembrane region" description="Helical" evidence="6">
    <location>
        <begin position="308"/>
        <end position="326"/>
    </location>
</feature>
<dbReference type="InterPro" id="IPR052337">
    <property type="entry name" value="SAT4-like"/>
</dbReference>
<keyword evidence="9" id="KW-1185">Reference proteome</keyword>
<protein>
    <submittedName>
        <fullName evidence="8">Uu.00g110340.m01.CDS01</fullName>
    </submittedName>
</protein>
<gene>
    <name evidence="8" type="ORF">KHLLAP_LOCUS4108</name>
</gene>
<comment type="caution">
    <text evidence="8">The sequence shown here is derived from an EMBL/GenBank/DDBJ whole genome shotgun (WGS) entry which is preliminary data.</text>
</comment>
<dbReference type="AlphaFoldDB" id="A0AAI8VFK1"/>
<reference evidence="8" key="1">
    <citation type="submission" date="2023-10" db="EMBL/GenBank/DDBJ databases">
        <authorList>
            <person name="Hackl T."/>
        </authorList>
    </citation>
    <scope>NUCLEOTIDE SEQUENCE</scope>
</reference>
<dbReference type="GO" id="GO:0016020">
    <property type="term" value="C:membrane"/>
    <property type="evidence" value="ECO:0007669"/>
    <property type="project" value="UniProtKB-SubCell"/>
</dbReference>
<evidence type="ECO:0000256" key="2">
    <source>
        <dbReference type="ARBA" id="ARBA00022692"/>
    </source>
</evidence>